<evidence type="ECO:0000313" key="5">
    <source>
        <dbReference type="EMBL" id="TGD44193.1"/>
    </source>
</evidence>
<comment type="caution">
    <text evidence="5">The sequence shown here is derived from an EMBL/GenBank/DDBJ whole genome shotgun (WGS) entry which is preliminary data.</text>
</comment>
<dbReference type="Pfam" id="PF00072">
    <property type="entry name" value="Response_reg"/>
    <property type="match status" value="1"/>
</dbReference>
<proteinExistence type="predicted"/>
<name>A0ABY2KSA4_9RHOB</name>
<reference evidence="5 6" key="1">
    <citation type="submission" date="2018-11" db="EMBL/GenBank/DDBJ databases">
        <title>Tabrizicola sp. isolated from sediment of alpine lake.</title>
        <authorList>
            <person name="Liu Z."/>
        </authorList>
    </citation>
    <scope>NUCLEOTIDE SEQUENCE [LARGE SCALE GENOMIC DNA]</scope>
    <source>
        <strain evidence="5 6">DRYC-M-16</strain>
    </source>
</reference>
<gene>
    <name evidence="5" type="ORF">EEB11_05715</name>
</gene>
<feature type="modified residue" description="4-aspartylphosphate" evidence="3">
    <location>
        <position position="57"/>
    </location>
</feature>
<keyword evidence="6" id="KW-1185">Reference proteome</keyword>
<dbReference type="SMART" id="SM00448">
    <property type="entry name" value="REC"/>
    <property type="match status" value="1"/>
</dbReference>
<feature type="domain" description="Response regulatory" evidence="4">
    <location>
        <begin position="5"/>
        <end position="124"/>
    </location>
</feature>
<accession>A0ABY2KSA4</accession>
<dbReference type="Gene3D" id="3.40.50.2300">
    <property type="match status" value="1"/>
</dbReference>
<evidence type="ECO:0000256" key="2">
    <source>
        <dbReference type="ARBA" id="ARBA00023012"/>
    </source>
</evidence>
<sequence length="318" mass="35225">MGNMRYLAVDDDPAFHYVLTKMMSQLGYQPPVCVTSAAEALTRLSNPHEQFDAILLDIQMPEMDGIEACQHIRAMAHHSTTPIMMVTTMVGRDYVDQAFAVGATDYLTKPINRIELQARLGMLDRLVQEHNLTRSLQFAMESMDDVPGMRFAFEEPVALPKCGSLIEYLALENHLLTLSRLKLHSHTAVAFQVVGGASLFRRLNRMEFLDCMADVGSAIAACMKRQTFLLAYAGSAEFVCILNRAQPLDTQEIEHELAAELMTYDAVYESLGMPMLEARVGATVHSGLFSTSAVKTMLGRARASVRGQSAHQLQFMAG</sequence>
<evidence type="ECO:0000256" key="1">
    <source>
        <dbReference type="ARBA" id="ARBA00022553"/>
    </source>
</evidence>
<protein>
    <submittedName>
        <fullName evidence="5">Response regulator</fullName>
    </submittedName>
</protein>
<dbReference type="PANTHER" id="PTHR45339:SF1">
    <property type="entry name" value="HYBRID SIGNAL TRANSDUCTION HISTIDINE KINASE J"/>
    <property type="match status" value="1"/>
</dbReference>
<organism evidence="5 6">
    <name type="scientific">Pseudotabrizicola sediminis</name>
    <dbReference type="NCBI Taxonomy" id="2486418"/>
    <lineage>
        <taxon>Bacteria</taxon>
        <taxon>Pseudomonadati</taxon>
        <taxon>Pseudomonadota</taxon>
        <taxon>Alphaproteobacteria</taxon>
        <taxon>Rhodobacterales</taxon>
        <taxon>Paracoccaceae</taxon>
        <taxon>Pseudotabrizicola</taxon>
    </lineage>
</organism>
<dbReference type="PANTHER" id="PTHR45339">
    <property type="entry name" value="HYBRID SIGNAL TRANSDUCTION HISTIDINE KINASE J"/>
    <property type="match status" value="1"/>
</dbReference>
<evidence type="ECO:0000313" key="6">
    <source>
        <dbReference type="Proteomes" id="UP000297741"/>
    </source>
</evidence>
<dbReference type="InterPro" id="IPR011006">
    <property type="entry name" value="CheY-like_superfamily"/>
</dbReference>
<keyword evidence="2" id="KW-0902">Two-component regulatory system</keyword>
<dbReference type="InterPro" id="IPR001789">
    <property type="entry name" value="Sig_transdc_resp-reg_receiver"/>
</dbReference>
<dbReference type="EMBL" id="RPEM01000003">
    <property type="protein sequence ID" value="TGD44193.1"/>
    <property type="molecule type" value="Genomic_DNA"/>
</dbReference>
<dbReference type="Proteomes" id="UP000297741">
    <property type="component" value="Unassembled WGS sequence"/>
</dbReference>
<evidence type="ECO:0000256" key="3">
    <source>
        <dbReference type="PROSITE-ProRule" id="PRU00169"/>
    </source>
</evidence>
<dbReference type="PROSITE" id="PS50110">
    <property type="entry name" value="RESPONSE_REGULATORY"/>
    <property type="match status" value="1"/>
</dbReference>
<dbReference type="SUPFAM" id="SSF52172">
    <property type="entry name" value="CheY-like"/>
    <property type="match status" value="1"/>
</dbReference>
<evidence type="ECO:0000259" key="4">
    <source>
        <dbReference type="PROSITE" id="PS50110"/>
    </source>
</evidence>
<keyword evidence="1 3" id="KW-0597">Phosphoprotein</keyword>